<keyword evidence="2" id="KW-1185">Reference proteome</keyword>
<evidence type="ECO:0000313" key="3">
    <source>
        <dbReference type="WBParaSite" id="BTMF_0001192401-mRNA-1"/>
    </source>
</evidence>
<dbReference type="AlphaFoldDB" id="A0A0R3QW16"/>
<organism evidence="3">
    <name type="scientific">Brugia timori</name>
    <dbReference type="NCBI Taxonomy" id="42155"/>
    <lineage>
        <taxon>Eukaryota</taxon>
        <taxon>Metazoa</taxon>
        <taxon>Ecdysozoa</taxon>
        <taxon>Nematoda</taxon>
        <taxon>Chromadorea</taxon>
        <taxon>Rhabditida</taxon>
        <taxon>Spirurina</taxon>
        <taxon>Spiruromorpha</taxon>
        <taxon>Filarioidea</taxon>
        <taxon>Onchocercidae</taxon>
        <taxon>Brugia</taxon>
    </lineage>
</organism>
<name>A0A0R3QW16_9BILA</name>
<dbReference type="WBParaSite" id="BTMF_0001192401-mRNA-1">
    <property type="protein sequence ID" value="BTMF_0001192401-mRNA-1"/>
    <property type="gene ID" value="BTMF_0001192401"/>
</dbReference>
<gene>
    <name evidence="1" type="ORF">BTMF_LOCUS9952</name>
</gene>
<accession>A0A0R3QW16</accession>
<sequence length="116" mass="14023">MSVSRKTCVARRDLASFIYKKFFVYAWYKSNLNGKKSFRRTLTYHWQLYQCEHTNNFIAETSPTFLNWPFLMLRSCCSISKRSKREEQYHIRNSDCGKYSWYSVLLLITSALFDHY</sequence>
<reference evidence="1 2" key="2">
    <citation type="submission" date="2018-11" db="EMBL/GenBank/DDBJ databases">
        <authorList>
            <consortium name="Pathogen Informatics"/>
        </authorList>
    </citation>
    <scope>NUCLEOTIDE SEQUENCE [LARGE SCALE GENOMIC DNA]</scope>
</reference>
<dbReference type="Proteomes" id="UP000280834">
    <property type="component" value="Unassembled WGS sequence"/>
</dbReference>
<protein>
    <submittedName>
        <fullName evidence="3">Ovule protein</fullName>
    </submittedName>
</protein>
<evidence type="ECO:0000313" key="1">
    <source>
        <dbReference type="EMBL" id="VDO33764.1"/>
    </source>
</evidence>
<evidence type="ECO:0000313" key="2">
    <source>
        <dbReference type="Proteomes" id="UP000280834"/>
    </source>
</evidence>
<reference evidence="3" key="1">
    <citation type="submission" date="2017-02" db="UniProtKB">
        <authorList>
            <consortium name="WormBaseParasite"/>
        </authorList>
    </citation>
    <scope>IDENTIFICATION</scope>
</reference>
<dbReference type="EMBL" id="UZAG01017258">
    <property type="protein sequence ID" value="VDO33764.1"/>
    <property type="molecule type" value="Genomic_DNA"/>
</dbReference>
<proteinExistence type="predicted"/>